<accession>A0A9D9HYI1</accession>
<dbReference type="GO" id="GO:0006534">
    <property type="term" value="P:cysteine metabolic process"/>
    <property type="evidence" value="ECO:0007669"/>
    <property type="project" value="UniProtKB-UniRule"/>
</dbReference>
<dbReference type="Gene3D" id="3.90.1150.10">
    <property type="entry name" value="Aspartate Aminotransferase, domain 1"/>
    <property type="match status" value="1"/>
</dbReference>
<dbReference type="InterPro" id="IPR015421">
    <property type="entry name" value="PyrdxlP-dep_Trfase_major"/>
</dbReference>
<dbReference type="SUPFAM" id="SSF53383">
    <property type="entry name" value="PLP-dependent transferases"/>
    <property type="match status" value="1"/>
</dbReference>
<dbReference type="Proteomes" id="UP000823618">
    <property type="component" value="Unassembled WGS sequence"/>
</dbReference>
<keyword evidence="4 8" id="KW-0808">Transferase</keyword>
<evidence type="ECO:0000313" key="10">
    <source>
        <dbReference type="EMBL" id="MBO8462390.1"/>
    </source>
</evidence>
<sequence length="407" mass="45026">MDLQNNPYRKDFPLLMEQNVVYLDSSATSQRPFSVLEAEKKFYECANANPLRGLYGLSMEATNQVEHARELVQNFIHANKACEIIFTRNATESLNLLAYSYGLSHLKAGDEIIVSIMEHHSNMLPWQMVAEQTGATIRYLECTDEGEITEEHLNAVFSDKTKLVAIAHISNVFGRINPVETIISMAHERGAVVVMDCAQSALHVPIDVQKLDVDFIVFSGHKMLAPMGIGVLYGKESLLKEMPPFLVGGEMIESVTIHGAKYAELPYKFEAGTGNAGGAVALGVAIAYIQSVGFDAIQEREHALTAFALEKMKEIEGVHMIGSKNADEHCGILTFTLDGVHPHDVSSILDFDQIAVRAGHHCAQPLMDYLKVSSTTRASIAFYNTQEDIEKFVESLSQIRRKMGYGQ</sequence>
<evidence type="ECO:0000256" key="5">
    <source>
        <dbReference type="ARBA" id="ARBA00022898"/>
    </source>
</evidence>
<dbReference type="InterPro" id="IPR015422">
    <property type="entry name" value="PyrdxlP-dep_Trfase_small"/>
</dbReference>
<evidence type="ECO:0000313" key="11">
    <source>
        <dbReference type="Proteomes" id="UP000823618"/>
    </source>
</evidence>
<comment type="catalytic activity">
    <reaction evidence="6 8">
        <text>(sulfur carrier)-H + L-cysteine = (sulfur carrier)-SH + L-alanine</text>
        <dbReference type="Rhea" id="RHEA:43892"/>
        <dbReference type="Rhea" id="RHEA-COMP:14737"/>
        <dbReference type="Rhea" id="RHEA-COMP:14739"/>
        <dbReference type="ChEBI" id="CHEBI:29917"/>
        <dbReference type="ChEBI" id="CHEBI:35235"/>
        <dbReference type="ChEBI" id="CHEBI:57972"/>
        <dbReference type="ChEBI" id="CHEBI:64428"/>
        <dbReference type="EC" id="2.8.1.7"/>
    </reaction>
</comment>
<evidence type="ECO:0000256" key="6">
    <source>
        <dbReference type="ARBA" id="ARBA00050776"/>
    </source>
</evidence>
<name>A0A9D9HYI1_9FIRM</name>
<comment type="function">
    <text evidence="8">Catalyzes the removal of elemental sulfur and selenium atoms from L-cysteine, L-cystine, L-selenocysteine, and L-selenocystine to produce L-alanine.</text>
</comment>
<dbReference type="InterPro" id="IPR016454">
    <property type="entry name" value="Cysteine_dSase"/>
</dbReference>
<evidence type="ECO:0000259" key="9">
    <source>
        <dbReference type="Pfam" id="PF00266"/>
    </source>
</evidence>
<proteinExistence type="inferred from homology"/>
<evidence type="ECO:0000256" key="4">
    <source>
        <dbReference type="ARBA" id="ARBA00022679"/>
    </source>
</evidence>
<feature type="domain" description="Aminotransferase class V" evidence="9">
    <location>
        <begin position="21"/>
        <end position="392"/>
    </location>
</feature>
<dbReference type="AlphaFoldDB" id="A0A9D9HYI1"/>
<dbReference type="PROSITE" id="PS00595">
    <property type="entry name" value="AA_TRANSFER_CLASS_5"/>
    <property type="match status" value="1"/>
</dbReference>
<dbReference type="GO" id="GO:0030170">
    <property type="term" value="F:pyridoxal phosphate binding"/>
    <property type="evidence" value="ECO:0007669"/>
    <property type="project" value="UniProtKB-UniRule"/>
</dbReference>
<dbReference type="PANTHER" id="PTHR43586">
    <property type="entry name" value="CYSTEINE DESULFURASE"/>
    <property type="match status" value="1"/>
</dbReference>
<dbReference type="NCBIfam" id="TIGR01979">
    <property type="entry name" value="sufS"/>
    <property type="match status" value="1"/>
</dbReference>
<dbReference type="CDD" id="cd06453">
    <property type="entry name" value="SufS_like"/>
    <property type="match status" value="1"/>
</dbReference>
<reference evidence="10" key="1">
    <citation type="submission" date="2020-10" db="EMBL/GenBank/DDBJ databases">
        <authorList>
            <person name="Gilroy R."/>
        </authorList>
    </citation>
    <scope>NUCLEOTIDE SEQUENCE</scope>
    <source>
        <strain evidence="10">E3-2379</strain>
    </source>
</reference>
<dbReference type="InterPro" id="IPR015424">
    <property type="entry name" value="PyrdxlP-dep_Trfase"/>
</dbReference>
<protein>
    <recommendedName>
        <fullName evidence="3 8">Cysteine desulfurase</fullName>
        <ecNumber evidence="3 8">2.8.1.7</ecNumber>
    </recommendedName>
</protein>
<comment type="cofactor">
    <cofactor evidence="1 7">
        <name>pyridoxal 5'-phosphate</name>
        <dbReference type="ChEBI" id="CHEBI:597326"/>
    </cofactor>
</comment>
<keyword evidence="5 8" id="KW-0663">Pyridoxal phosphate</keyword>
<dbReference type="Gene3D" id="3.40.640.10">
    <property type="entry name" value="Type I PLP-dependent aspartate aminotransferase-like (Major domain)"/>
    <property type="match status" value="1"/>
</dbReference>
<comment type="caution">
    <text evidence="10">The sequence shown here is derived from an EMBL/GenBank/DDBJ whole genome shotgun (WGS) entry which is preliminary data.</text>
</comment>
<evidence type="ECO:0000256" key="8">
    <source>
        <dbReference type="RuleBase" id="RU004506"/>
    </source>
</evidence>
<organism evidence="10 11">
    <name type="scientific">Candidatus Scybalomonas excrementavium</name>
    <dbReference type="NCBI Taxonomy" id="2840943"/>
    <lineage>
        <taxon>Bacteria</taxon>
        <taxon>Bacillati</taxon>
        <taxon>Bacillota</taxon>
        <taxon>Clostridia</taxon>
        <taxon>Lachnospirales</taxon>
        <taxon>Lachnospiraceae</taxon>
        <taxon>Lachnospiraceae incertae sedis</taxon>
        <taxon>Candidatus Scybalomonas</taxon>
    </lineage>
</organism>
<dbReference type="InterPro" id="IPR020578">
    <property type="entry name" value="Aminotrans_V_PyrdxlP_BS"/>
</dbReference>
<reference evidence="10" key="2">
    <citation type="journal article" date="2021" name="PeerJ">
        <title>Extensive microbial diversity within the chicken gut microbiome revealed by metagenomics and culture.</title>
        <authorList>
            <person name="Gilroy R."/>
            <person name="Ravi A."/>
            <person name="Getino M."/>
            <person name="Pursley I."/>
            <person name="Horton D.L."/>
            <person name="Alikhan N.F."/>
            <person name="Baker D."/>
            <person name="Gharbi K."/>
            <person name="Hall N."/>
            <person name="Watson M."/>
            <person name="Adriaenssens E.M."/>
            <person name="Foster-Nyarko E."/>
            <person name="Jarju S."/>
            <person name="Secka A."/>
            <person name="Antonio M."/>
            <person name="Oren A."/>
            <person name="Chaudhuri R.R."/>
            <person name="La Ragione R."/>
            <person name="Hildebrand F."/>
            <person name="Pallen M.J."/>
        </authorList>
    </citation>
    <scope>NUCLEOTIDE SEQUENCE</scope>
    <source>
        <strain evidence="10">E3-2379</strain>
    </source>
</reference>
<comment type="similarity">
    <text evidence="2 8">Belongs to the class-V pyridoxal-phosphate-dependent aminotransferase family. Csd subfamily.</text>
</comment>
<dbReference type="GO" id="GO:0031071">
    <property type="term" value="F:cysteine desulfurase activity"/>
    <property type="evidence" value="ECO:0007669"/>
    <property type="project" value="UniProtKB-UniRule"/>
</dbReference>
<dbReference type="InterPro" id="IPR010970">
    <property type="entry name" value="Cys_dSase_SufS"/>
</dbReference>
<evidence type="ECO:0000256" key="7">
    <source>
        <dbReference type="RuleBase" id="RU004504"/>
    </source>
</evidence>
<dbReference type="EC" id="2.8.1.7" evidence="3 8"/>
<dbReference type="PANTHER" id="PTHR43586:SF8">
    <property type="entry name" value="CYSTEINE DESULFURASE 1, CHLOROPLASTIC"/>
    <property type="match status" value="1"/>
</dbReference>
<dbReference type="PIRSF" id="PIRSF005572">
    <property type="entry name" value="NifS"/>
    <property type="match status" value="1"/>
</dbReference>
<evidence type="ECO:0000256" key="2">
    <source>
        <dbReference type="ARBA" id="ARBA00010447"/>
    </source>
</evidence>
<dbReference type="EMBL" id="JADIML010000016">
    <property type="protein sequence ID" value="MBO8462390.1"/>
    <property type="molecule type" value="Genomic_DNA"/>
</dbReference>
<dbReference type="InterPro" id="IPR000192">
    <property type="entry name" value="Aminotrans_V_dom"/>
</dbReference>
<evidence type="ECO:0000256" key="3">
    <source>
        <dbReference type="ARBA" id="ARBA00012239"/>
    </source>
</evidence>
<gene>
    <name evidence="10" type="primary">sufS</name>
    <name evidence="10" type="ORF">IAC13_00485</name>
</gene>
<dbReference type="Pfam" id="PF00266">
    <property type="entry name" value="Aminotran_5"/>
    <property type="match status" value="1"/>
</dbReference>
<evidence type="ECO:0000256" key="1">
    <source>
        <dbReference type="ARBA" id="ARBA00001933"/>
    </source>
</evidence>